<keyword evidence="6" id="KW-0732">Signal</keyword>
<feature type="transmembrane region" description="Helical" evidence="10">
    <location>
        <begin position="955"/>
        <end position="979"/>
    </location>
</feature>
<dbReference type="Pfam" id="PF17973">
    <property type="entry name" value="bMG10"/>
    <property type="match status" value="1"/>
</dbReference>
<keyword evidence="10" id="KW-0472">Membrane</keyword>
<dbReference type="PANTHER" id="PTHR13062:SF12">
    <property type="entry name" value="ALPHA-2-MACROGLOBULIN DOMAIN-CONTAINING PROTEIN"/>
    <property type="match status" value="1"/>
</dbReference>
<dbReference type="PANTHER" id="PTHR13062">
    <property type="entry name" value="COLLAGENASE"/>
    <property type="match status" value="1"/>
</dbReference>
<accession>D8UJ48</accession>
<keyword evidence="10" id="KW-0812">Transmembrane</keyword>
<dbReference type="AlphaFoldDB" id="D8UJ48"/>
<keyword evidence="4" id="KW-0645">Protease</keyword>
<reference evidence="12 13" key="1">
    <citation type="journal article" date="2010" name="Science">
        <title>Genomic analysis of organismal complexity in the multicellular green alga Volvox carteri.</title>
        <authorList>
            <person name="Prochnik S.E."/>
            <person name="Umen J."/>
            <person name="Nedelcu A.M."/>
            <person name="Hallmann A."/>
            <person name="Miller S.M."/>
            <person name="Nishii I."/>
            <person name="Ferris P."/>
            <person name="Kuo A."/>
            <person name="Mitros T."/>
            <person name="Fritz-Laylin L.K."/>
            <person name="Hellsten U."/>
            <person name="Chapman J."/>
            <person name="Simakov O."/>
            <person name="Rensing S.A."/>
            <person name="Terry A."/>
            <person name="Pangilinan J."/>
            <person name="Kapitonov V."/>
            <person name="Jurka J."/>
            <person name="Salamov A."/>
            <person name="Shapiro H."/>
            <person name="Schmutz J."/>
            <person name="Grimwood J."/>
            <person name="Lindquist E."/>
            <person name="Lucas S."/>
            <person name="Grigoriev I.V."/>
            <person name="Schmitt R."/>
            <person name="Kirk D."/>
            <person name="Rokhsar D.S."/>
        </authorList>
    </citation>
    <scope>NUCLEOTIDE SEQUENCE [LARGE SCALE GENOMIC DNA]</scope>
    <source>
        <strain evidence="13">f. Nagariensis / Eve</strain>
    </source>
</reference>
<dbReference type="Pfam" id="PF00207">
    <property type="entry name" value="A2M"/>
    <property type="match status" value="1"/>
</dbReference>
<evidence type="ECO:0000313" key="12">
    <source>
        <dbReference type="EMBL" id="EFJ40250.1"/>
    </source>
</evidence>
<keyword evidence="7" id="KW-0378">Hydrolase</keyword>
<feature type="transmembrane region" description="Helical" evidence="10">
    <location>
        <begin position="46"/>
        <end position="70"/>
    </location>
</feature>
<dbReference type="EMBL" id="GL378422">
    <property type="protein sequence ID" value="EFJ40250.1"/>
    <property type="molecule type" value="Genomic_DNA"/>
</dbReference>
<dbReference type="GO" id="GO:0046872">
    <property type="term" value="F:metal ion binding"/>
    <property type="evidence" value="ECO:0007669"/>
    <property type="project" value="UniProtKB-KW"/>
</dbReference>
<evidence type="ECO:0000256" key="1">
    <source>
        <dbReference type="ARBA" id="ARBA00001947"/>
    </source>
</evidence>
<sequence length="1014" mass="108011">MAVDTPDDVYLAKYTSFITYSGPLTKLPAATATRALPLARVLTPSLITYLRLLFLFLFAYVVDTFVFVLVSDLDSYRTASSRTLPGNHNLNDATGSIALGGSRPDERGDGPIPSPSLALLRRVGQFVVTPLFTHVLADSTGRATFNFTAPQNLGTFVIRAFAAAGSVAKYGSGESKLVVRRSLSLTPSVPAFVRVGDVFEGGVVVTVGSAPATVTVSLQVLSGNSLRVVGTLVKQVTFTGGSGGDLQEERASLLKLKATTDINRREPLPGAHNLLVRFNFNATAVGTTSLVFSASDGVLIGGGRDSLQLEIDVEGQQGAVWIATSYPLAGAATPSNPTNSTVSWVDGLELPATVPGSGGLTLSAGVGYLPALAALYDNILVSESWRTEPYAQPAVLWATLPAVLSYYGQTVNGSQATEVTAAVSDLNTLTDPVYGLCWTTYSRFSGWWTRRTDVYLNTWALFVVNFHAAVVPSVVPDVLAPKWRQALETQVVADDWEARSYNSSYSDWNMLAWIRLALGADWKPDAVASADNLTLWHVSLERTLAVYRDQETRWQFDRQTRMVLSLVLLSMGDENPEPGLVDETVTEVVSSLHTQGRTVYLGVGPGISATASPEEQALALLLLLRSGVDVPAFTSRLANYIASPSSAGRGGGIFLNLYPSLSAQALAVAALTEYDRSRGSSEPNLDLRASVGSLNVLQASFRVNETRPVTSYTTWEAMPPSSRGKPRLLSVEANGTGEAFLSAAIRFIPVALPPFPTYRGIAVELVVQLVDPLTGRPTGPHLAAVPLGSVVALTVQLTTPDDLSAVTLSVMMPGGLEPMDPNLVPDAASPCFISWFGSNEWQYCFPRWWWWPVCPAQETRPSLVTFSYAALRAGTTTATVKAVAATAGTFVVPPVRASVDEQPEVMGMTAGGSLTVCDGCSGATPAPPPRAPKACPADCSGNGVCNLLRGMQSCIIIIIIIIIIIVTIITIITIVTIIITITITIITIIIIIIIIIVIAPYLPSSASPFFRRVP</sequence>
<dbReference type="GO" id="GO:0008237">
    <property type="term" value="F:metallopeptidase activity"/>
    <property type="evidence" value="ECO:0007669"/>
    <property type="project" value="UniProtKB-KW"/>
</dbReference>
<keyword evidence="3" id="KW-0964">Secreted</keyword>
<name>D8UJ48_VOLCA</name>
<comment type="cofactor">
    <cofactor evidence="1">
        <name>Zn(2+)</name>
        <dbReference type="ChEBI" id="CHEBI:29105"/>
    </cofactor>
</comment>
<keyword evidence="5" id="KW-0479">Metal-binding</keyword>
<keyword evidence="10" id="KW-1133">Transmembrane helix</keyword>
<evidence type="ECO:0000256" key="5">
    <source>
        <dbReference type="ARBA" id="ARBA00022723"/>
    </source>
</evidence>
<gene>
    <name evidence="12" type="ORF">VOLCADRAFT_99980</name>
</gene>
<dbReference type="OrthoDB" id="543368at2759"/>
<comment type="subcellular location">
    <subcellularLocation>
        <location evidence="2">Secreted</location>
    </subcellularLocation>
</comment>
<evidence type="ECO:0000256" key="6">
    <source>
        <dbReference type="ARBA" id="ARBA00022729"/>
    </source>
</evidence>
<evidence type="ECO:0000256" key="7">
    <source>
        <dbReference type="ARBA" id="ARBA00022801"/>
    </source>
</evidence>
<dbReference type="GO" id="GO:0006508">
    <property type="term" value="P:proteolysis"/>
    <property type="evidence" value="ECO:0007669"/>
    <property type="project" value="UniProtKB-KW"/>
</dbReference>
<evidence type="ECO:0000259" key="11">
    <source>
        <dbReference type="SMART" id="SM01360"/>
    </source>
</evidence>
<evidence type="ECO:0000256" key="8">
    <source>
        <dbReference type="ARBA" id="ARBA00022833"/>
    </source>
</evidence>
<organism evidence="13">
    <name type="scientific">Volvox carteri f. nagariensis</name>
    <dbReference type="NCBI Taxonomy" id="3068"/>
    <lineage>
        <taxon>Eukaryota</taxon>
        <taxon>Viridiplantae</taxon>
        <taxon>Chlorophyta</taxon>
        <taxon>core chlorophytes</taxon>
        <taxon>Chlorophyceae</taxon>
        <taxon>CS clade</taxon>
        <taxon>Chlamydomonadales</taxon>
        <taxon>Volvocaceae</taxon>
        <taxon>Volvox</taxon>
    </lineage>
</organism>
<dbReference type="InterPro" id="IPR041246">
    <property type="entry name" value="Bact_MG10"/>
</dbReference>
<dbReference type="GeneID" id="9628148"/>
<feature type="transmembrane region" description="Helical" evidence="10">
    <location>
        <begin position="985"/>
        <end position="1002"/>
    </location>
</feature>
<dbReference type="InParanoid" id="D8UJ48"/>
<dbReference type="GO" id="GO:0004866">
    <property type="term" value="F:endopeptidase inhibitor activity"/>
    <property type="evidence" value="ECO:0007669"/>
    <property type="project" value="InterPro"/>
</dbReference>
<dbReference type="eggNOG" id="ENOG502S0ZT">
    <property type="taxonomic scope" value="Eukaryota"/>
</dbReference>
<dbReference type="Proteomes" id="UP000001058">
    <property type="component" value="Unassembled WGS sequence"/>
</dbReference>
<dbReference type="InterPro" id="IPR001599">
    <property type="entry name" value="Macroglobln_a2"/>
</dbReference>
<feature type="domain" description="Alpha-2-macroglobulin" evidence="11">
    <location>
        <begin position="129"/>
        <end position="218"/>
    </location>
</feature>
<evidence type="ECO:0000256" key="3">
    <source>
        <dbReference type="ARBA" id="ARBA00022525"/>
    </source>
</evidence>
<evidence type="ECO:0000256" key="2">
    <source>
        <dbReference type="ARBA" id="ARBA00004613"/>
    </source>
</evidence>
<keyword evidence="9" id="KW-0482">Metalloprotease</keyword>
<dbReference type="SMART" id="SM01360">
    <property type="entry name" value="A2M"/>
    <property type="match status" value="1"/>
</dbReference>
<dbReference type="GO" id="GO:0005576">
    <property type="term" value="C:extracellular region"/>
    <property type="evidence" value="ECO:0007669"/>
    <property type="project" value="UniProtKB-SubCell"/>
</dbReference>
<keyword evidence="13" id="KW-1185">Reference proteome</keyword>
<evidence type="ECO:0000256" key="10">
    <source>
        <dbReference type="SAM" id="Phobius"/>
    </source>
</evidence>
<keyword evidence="8" id="KW-0862">Zinc</keyword>
<evidence type="ECO:0000256" key="9">
    <source>
        <dbReference type="ARBA" id="ARBA00023049"/>
    </source>
</evidence>
<protein>
    <recommendedName>
        <fullName evidence="11">Alpha-2-macroglobulin domain-containing protein</fullName>
    </recommendedName>
</protein>
<evidence type="ECO:0000256" key="4">
    <source>
        <dbReference type="ARBA" id="ARBA00022670"/>
    </source>
</evidence>
<dbReference type="RefSeq" id="XP_002958690.1">
    <property type="nucleotide sequence ID" value="XM_002958644.1"/>
</dbReference>
<dbReference type="KEGG" id="vcn:VOLCADRAFT_99980"/>
<evidence type="ECO:0000313" key="13">
    <source>
        <dbReference type="Proteomes" id="UP000001058"/>
    </source>
</evidence>
<proteinExistence type="predicted"/>